<evidence type="ECO:0000313" key="2">
    <source>
        <dbReference type="Proteomes" id="UP000814140"/>
    </source>
</evidence>
<reference evidence="1" key="2">
    <citation type="journal article" date="2022" name="New Phytol.">
        <title>Evolutionary transition to the ectomycorrhizal habit in the genomes of a hyperdiverse lineage of mushroom-forming fungi.</title>
        <authorList>
            <person name="Looney B."/>
            <person name="Miyauchi S."/>
            <person name="Morin E."/>
            <person name="Drula E."/>
            <person name="Courty P.E."/>
            <person name="Kohler A."/>
            <person name="Kuo A."/>
            <person name="LaButti K."/>
            <person name="Pangilinan J."/>
            <person name="Lipzen A."/>
            <person name="Riley R."/>
            <person name="Andreopoulos W."/>
            <person name="He G."/>
            <person name="Johnson J."/>
            <person name="Nolan M."/>
            <person name="Tritt A."/>
            <person name="Barry K.W."/>
            <person name="Grigoriev I.V."/>
            <person name="Nagy L.G."/>
            <person name="Hibbett D."/>
            <person name="Henrissat B."/>
            <person name="Matheny P.B."/>
            <person name="Labbe J."/>
            <person name="Martin F.M."/>
        </authorList>
    </citation>
    <scope>NUCLEOTIDE SEQUENCE</scope>
    <source>
        <strain evidence="1">HHB10654</strain>
    </source>
</reference>
<organism evidence="1 2">
    <name type="scientific">Artomyces pyxidatus</name>
    <dbReference type="NCBI Taxonomy" id="48021"/>
    <lineage>
        <taxon>Eukaryota</taxon>
        <taxon>Fungi</taxon>
        <taxon>Dikarya</taxon>
        <taxon>Basidiomycota</taxon>
        <taxon>Agaricomycotina</taxon>
        <taxon>Agaricomycetes</taxon>
        <taxon>Russulales</taxon>
        <taxon>Auriscalpiaceae</taxon>
        <taxon>Artomyces</taxon>
    </lineage>
</organism>
<protein>
    <submittedName>
        <fullName evidence="1">Uncharacterized protein</fullName>
    </submittedName>
</protein>
<evidence type="ECO:0000313" key="1">
    <source>
        <dbReference type="EMBL" id="KAI0065558.1"/>
    </source>
</evidence>
<reference evidence="1" key="1">
    <citation type="submission" date="2021-03" db="EMBL/GenBank/DDBJ databases">
        <authorList>
            <consortium name="DOE Joint Genome Institute"/>
            <person name="Ahrendt S."/>
            <person name="Looney B.P."/>
            <person name="Miyauchi S."/>
            <person name="Morin E."/>
            <person name="Drula E."/>
            <person name="Courty P.E."/>
            <person name="Chicoki N."/>
            <person name="Fauchery L."/>
            <person name="Kohler A."/>
            <person name="Kuo A."/>
            <person name="Labutti K."/>
            <person name="Pangilinan J."/>
            <person name="Lipzen A."/>
            <person name="Riley R."/>
            <person name="Andreopoulos W."/>
            <person name="He G."/>
            <person name="Johnson J."/>
            <person name="Barry K.W."/>
            <person name="Grigoriev I.V."/>
            <person name="Nagy L."/>
            <person name="Hibbett D."/>
            <person name="Henrissat B."/>
            <person name="Matheny P.B."/>
            <person name="Labbe J."/>
            <person name="Martin F."/>
        </authorList>
    </citation>
    <scope>NUCLEOTIDE SEQUENCE</scope>
    <source>
        <strain evidence="1">HHB10654</strain>
    </source>
</reference>
<name>A0ACB8TBN5_9AGAM</name>
<keyword evidence="2" id="KW-1185">Reference proteome</keyword>
<proteinExistence type="predicted"/>
<comment type="caution">
    <text evidence="1">The sequence shown here is derived from an EMBL/GenBank/DDBJ whole genome shotgun (WGS) entry which is preliminary data.</text>
</comment>
<dbReference type="EMBL" id="MU277195">
    <property type="protein sequence ID" value="KAI0065558.1"/>
    <property type="molecule type" value="Genomic_DNA"/>
</dbReference>
<dbReference type="Proteomes" id="UP000814140">
    <property type="component" value="Unassembled WGS sequence"/>
</dbReference>
<sequence length="185" mass="20400">MYAPSFALYLCCSACIIMCIIILGAGGSSSSQTVSLPRSAILPRACHTFALTRSRRSEVDDDGSNSFFLSCIGAYADLEGLIPSPIRQQLATAICKLHSFDTHSHDLGFLQTMSHPRSTLQSIDSTRLSCECRARIFYRIFPPLVSRDREQFLRCCKHQLGFPALPLSKGYSTLCAPQWNNDAGL</sequence>
<gene>
    <name evidence="1" type="ORF">BV25DRAFT_1705799</name>
</gene>
<accession>A0ACB8TBN5</accession>